<gene>
    <name evidence="2" type="ORF">MGR_3904</name>
</gene>
<dbReference type="Pfam" id="PF04028">
    <property type="entry name" value="DUF374"/>
    <property type="match status" value="1"/>
</dbReference>
<proteinExistence type="predicted"/>
<dbReference type="InterPro" id="IPR007172">
    <property type="entry name" value="DUF374"/>
</dbReference>
<dbReference type="CDD" id="cd07983">
    <property type="entry name" value="LPLAT_DUF374-like"/>
    <property type="match status" value="1"/>
</dbReference>
<protein>
    <recommendedName>
        <fullName evidence="1">DUF374 domain-containing protein</fullName>
    </recommendedName>
</protein>
<dbReference type="EMBL" id="CU459003">
    <property type="protein sequence ID" value="CAM77836.1"/>
    <property type="molecule type" value="Genomic_DNA"/>
</dbReference>
<dbReference type="AlphaFoldDB" id="A4U4M9"/>
<accession>A4U4M9</accession>
<evidence type="ECO:0000313" key="2">
    <source>
        <dbReference type="EMBL" id="CAM77836.1"/>
    </source>
</evidence>
<reference evidence="2" key="1">
    <citation type="journal article" date="2007" name="J. Bacteriol.">
        <title>Comparative genome analysis of four magnetotactic bacteria reveals a complex set of group-specific genes implicated in magnetosome biomineralization and function.</title>
        <authorList>
            <person name="Richter M."/>
            <person name="Kube M."/>
            <person name="Bazylinski D.A."/>
            <person name="Lombardot T."/>
            <person name="Gloeckner F.O."/>
            <person name="Reinhardt R."/>
            <person name="Schueler D."/>
        </authorList>
    </citation>
    <scope>NUCLEOTIDE SEQUENCE</scope>
    <source>
        <strain evidence="2">MSR-1</strain>
    </source>
</reference>
<feature type="domain" description="DUF374" evidence="1">
    <location>
        <begin position="73"/>
        <end position="140"/>
    </location>
</feature>
<sequence>MGGTQLGLAKRIGKSETIRGFLCWLAGQYIRLIWLTGRWRVENGHIPASYWDRGQPFILSFWHGRLLMMMKSWRRGLPISMLTSEHRDGQLIARTAAPFGIGTITGSSTRGGAGGLRALLKALKAGAYVGITPDGPKGPRMRATDGIITLAKLSGVPIIPLTYSASPRWLLKSWDRFLVPGLFGQGVFIWGEPIHVARDADEAQMEHWRLHLENALNGLTDQADRNVGEPMVPPA</sequence>
<evidence type="ECO:0000259" key="1">
    <source>
        <dbReference type="Pfam" id="PF04028"/>
    </source>
</evidence>
<name>A4U4M9_9PROT</name>
<organism evidence="2">
    <name type="scientific">Magnetospirillum gryphiswaldense</name>
    <dbReference type="NCBI Taxonomy" id="55518"/>
    <lineage>
        <taxon>Bacteria</taxon>
        <taxon>Pseudomonadati</taxon>
        <taxon>Pseudomonadota</taxon>
        <taxon>Alphaproteobacteria</taxon>
        <taxon>Rhodospirillales</taxon>
        <taxon>Rhodospirillaceae</taxon>
        <taxon>Magnetospirillum</taxon>
    </lineage>
</organism>